<gene>
    <name evidence="3" type="ordered locus">LILAB_20095</name>
</gene>
<evidence type="ECO:0000313" key="4">
    <source>
        <dbReference type="Proteomes" id="UP000000488"/>
    </source>
</evidence>
<name>F8CBV5_MYXFH</name>
<keyword evidence="2" id="KW-0812">Transmembrane</keyword>
<keyword evidence="2" id="KW-0472">Membrane</keyword>
<sequence length="177" mass="18255">MLPVAPVLLLAAVRGLLLWLLLRLLLLLLGLPLPVLLQLLRRQEDLDLLAVRPRLHAVGLAVRGEVDLRATTAAAAAAAAPPRLSRLPGGATLRASRAGIAVIRPLIVALVAPVIVRLGRRDGAGGGNRGGITWVAVIGVFAHVGSRLCAPRAAAPAGGRGRKVTQAVGQEADAGPW</sequence>
<evidence type="ECO:0000256" key="2">
    <source>
        <dbReference type="SAM" id="Phobius"/>
    </source>
</evidence>
<organism evidence="3 4">
    <name type="scientific">Myxococcus fulvus (strain ATCC BAA-855 / HW-1)</name>
    <dbReference type="NCBI Taxonomy" id="483219"/>
    <lineage>
        <taxon>Bacteria</taxon>
        <taxon>Pseudomonadati</taxon>
        <taxon>Myxococcota</taxon>
        <taxon>Myxococcia</taxon>
        <taxon>Myxococcales</taxon>
        <taxon>Cystobacterineae</taxon>
        <taxon>Myxococcaceae</taxon>
        <taxon>Myxococcus</taxon>
    </lineage>
</organism>
<dbReference type="KEGG" id="mfu:LILAB_20095"/>
<accession>F8CBV5</accession>
<dbReference type="STRING" id="483219.LILAB_20095"/>
<keyword evidence="2" id="KW-1133">Transmembrane helix</keyword>
<dbReference type="Proteomes" id="UP000000488">
    <property type="component" value="Chromosome"/>
</dbReference>
<feature type="region of interest" description="Disordered" evidence="1">
    <location>
        <begin position="153"/>
        <end position="177"/>
    </location>
</feature>
<feature type="transmembrane region" description="Helical" evidence="2">
    <location>
        <begin position="16"/>
        <end position="37"/>
    </location>
</feature>
<proteinExistence type="predicted"/>
<evidence type="ECO:0000256" key="1">
    <source>
        <dbReference type="SAM" id="MobiDB-lite"/>
    </source>
</evidence>
<reference evidence="3 4" key="1">
    <citation type="journal article" date="2011" name="J. Bacteriol.">
        <title>Genome sequence of the halotolerant marine bacterium Myxococcus fulvus HW-1.</title>
        <authorList>
            <person name="Li Z.F."/>
            <person name="Li X."/>
            <person name="Liu H."/>
            <person name="Liu X."/>
            <person name="Han K."/>
            <person name="Wu Z.H."/>
            <person name="Hu W."/>
            <person name="Li F.F."/>
            <person name="Li Y.Z."/>
        </authorList>
    </citation>
    <scope>NUCLEOTIDE SEQUENCE [LARGE SCALE GENOMIC DNA]</scope>
    <source>
        <strain evidence="4">ATCC BAA-855 / HW-1</strain>
    </source>
</reference>
<dbReference type="HOGENOM" id="CLU_1516314_0_0_7"/>
<evidence type="ECO:0000313" key="3">
    <source>
        <dbReference type="EMBL" id="AEI65921.1"/>
    </source>
</evidence>
<dbReference type="AlphaFoldDB" id="F8CBV5"/>
<protein>
    <submittedName>
        <fullName evidence="3">Uncharacterized protein</fullName>
    </submittedName>
</protein>
<dbReference type="EMBL" id="CP002830">
    <property type="protein sequence ID" value="AEI65921.1"/>
    <property type="molecule type" value="Genomic_DNA"/>
</dbReference>